<dbReference type="Pfam" id="PF01795">
    <property type="entry name" value="Methyltransf_5"/>
    <property type="match status" value="1"/>
</dbReference>
<dbReference type="PANTHER" id="PTHR11265:SF0">
    <property type="entry name" value="12S RRNA N4-METHYLCYTIDINE METHYLTRANSFERASE"/>
    <property type="match status" value="1"/>
</dbReference>
<comment type="catalytic activity">
    <reaction evidence="6">
        <text>cytidine(1402) in 16S rRNA + S-adenosyl-L-methionine = N(4)-methylcytidine(1402) in 16S rRNA + S-adenosyl-L-homocysteine + H(+)</text>
        <dbReference type="Rhea" id="RHEA:42928"/>
        <dbReference type="Rhea" id="RHEA-COMP:10286"/>
        <dbReference type="Rhea" id="RHEA-COMP:10287"/>
        <dbReference type="ChEBI" id="CHEBI:15378"/>
        <dbReference type="ChEBI" id="CHEBI:57856"/>
        <dbReference type="ChEBI" id="CHEBI:59789"/>
        <dbReference type="ChEBI" id="CHEBI:74506"/>
        <dbReference type="ChEBI" id="CHEBI:82748"/>
        <dbReference type="EC" id="2.1.1.199"/>
    </reaction>
</comment>
<name>A0A0G0FLD5_9BACT</name>
<feature type="binding site" evidence="6">
    <location>
        <position position="106"/>
    </location>
    <ligand>
        <name>S-adenosyl-L-methionine</name>
        <dbReference type="ChEBI" id="CHEBI:59789"/>
    </ligand>
</feature>
<dbReference type="Gene3D" id="1.10.150.170">
    <property type="entry name" value="Putative methyltransferase TM0872, insert domain"/>
    <property type="match status" value="1"/>
</dbReference>
<accession>A0A0G0FLD5</accession>
<gene>
    <name evidence="6" type="primary">rsmH</name>
    <name evidence="7" type="ORF">US31_C0003G0041</name>
</gene>
<comment type="function">
    <text evidence="6">Specifically methylates the N4 position of cytidine in position 1402 (C1402) of 16S rRNA.</text>
</comment>
<comment type="caution">
    <text evidence="7">The sequence shown here is derived from an EMBL/GenBank/DDBJ whole genome shotgun (WGS) entry which is preliminary data.</text>
</comment>
<dbReference type="PATRIC" id="fig|1618331.3.peg.248"/>
<evidence type="ECO:0000313" key="7">
    <source>
        <dbReference type="EMBL" id="KKQ18612.1"/>
    </source>
</evidence>
<keyword evidence="6" id="KW-0963">Cytoplasm</keyword>
<comment type="similarity">
    <text evidence="1 6">Belongs to the methyltransferase superfamily. RsmH family.</text>
</comment>
<evidence type="ECO:0000256" key="6">
    <source>
        <dbReference type="HAMAP-Rule" id="MF_01007"/>
    </source>
</evidence>
<evidence type="ECO:0000256" key="5">
    <source>
        <dbReference type="ARBA" id="ARBA00022691"/>
    </source>
</evidence>
<feature type="binding site" evidence="6">
    <location>
        <position position="113"/>
    </location>
    <ligand>
        <name>S-adenosyl-L-methionine</name>
        <dbReference type="ChEBI" id="CHEBI:59789"/>
    </ligand>
</feature>
<evidence type="ECO:0000256" key="1">
    <source>
        <dbReference type="ARBA" id="ARBA00010396"/>
    </source>
</evidence>
<feature type="binding site" evidence="6">
    <location>
        <begin position="31"/>
        <end position="33"/>
    </location>
    <ligand>
        <name>S-adenosyl-L-methionine</name>
        <dbReference type="ChEBI" id="CHEBI:59789"/>
    </ligand>
</feature>
<feature type="binding site" evidence="6">
    <location>
        <position position="78"/>
    </location>
    <ligand>
        <name>S-adenosyl-L-methionine</name>
        <dbReference type="ChEBI" id="CHEBI:59789"/>
    </ligand>
</feature>
<dbReference type="PIRSF" id="PIRSF004486">
    <property type="entry name" value="MraW"/>
    <property type="match status" value="1"/>
</dbReference>
<dbReference type="NCBIfam" id="TIGR00006">
    <property type="entry name" value="16S rRNA (cytosine(1402)-N(4))-methyltransferase RsmH"/>
    <property type="match status" value="1"/>
</dbReference>
<evidence type="ECO:0000256" key="3">
    <source>
        <dbReference type="ARBA" id="ARBA00022603"/>
    </source>
</evidence>
<feature type="binding site" evidence="6">
    <location>
        <position position="51"/>
    </location>
    <ligand>
        <name>S-adenosyl-L-methionine</name>
        <dbReference type="ChEBI" id="CHEBI:59789"/>
    </ligand>
</feature>
<protein>
    <recommendedName>
        <fullName evidence="6">Ribosomal RNA small subunit methyltransferase H</fullName>
        <ecNumber evidence="6">2.1.1.199</ecNumber>
    </recommendedName>
    <alternativeName>
        <fullName evidence="6">16S rRNA m(4)C1402 methyltransferase</fullName>
    </alternativeName>
    <alternativeName>
        <fullName evidence="6">rRNA (cytosine-N(4)-)-methyltransferase RsmH</fullName>
    </alternativeName>
</protein>
<dbReference type="InterPro" id="IPR023397">
    <property type="entry name" value="SAM-dep_MeTrfase_MraW_recog"/>
</dbReference>
<proteinExistence type="inferred from homology"/>
<reference evidence="7 8" key="1">
    <citation type="journal article" date="2015" name="Nature">
        <title>rRNA introns, odd ribosomes, and small enigmatic genomes across a large radiation of phyla.</title>
        <authorList>
            <person name="Brown C.T."/>
            <person name="Hug L.A."/>
            <person name="Thomas B.C."/>
            <person name="Sharon I."/>
            <person name="Castelle C.J."/>
            <person name="Singh A."/>
            <person name="Wilkins M.J."/>
            <person name="Williams K.H."/>
            <person name="Banfield J.F."/>
        </authorList>
    </citation>
    <scope>NUCLEOTIDE SEQUENCE [LARGE SCALE GENOMIC DNA]</scope>
</reference>
<keyword evidence="3 6" id="KW-0489">Methyltransferase</keyword>
<dbReference type="GO" id="GO:0005737">
    <property type="term" value="C:cytoplasm"/>
    <property type="evidence" value="ECO:0007669"/>
    <property type="project" value="UniProtKB-SubCell"/>
</dbReference>
<dbReference type="EC" id="2.1.1.199" evidence="6"/>
<dbReference type="Gene3D" id="3.40.50.150">
    <property type="entry name" value="Vaccinia Virus protein VP39"/>
    <property type="match status" value="1"/>
</dbReference>
<dbReference type="AlphaFoldDB" id="A0A0G0FLD5"/>
<evidence type="ECO:0000256" key="4">
    <source>
        <dbReference type="ARBA" id="ARBA00022679"/>
    </source>
</evidence>
<dbReference type="InterPro" id="IPR029063">
    <property type="entry name" value="SAM-dependent_MTases_sf"/>
</dbReference>
<dbReference type="EMBL" id="LBSM01000003">
    <property type="protein sequence ID" value="KKQ18612.1"/>
    <property type="molecule type" value="Genomic_DNA"/>
</dbReference>
<dbReference type="SUPFAM" id="SSF53335">
    <property type="entry name" value="S-adenosyl-L-methionine-dependent methyltransferases"/>
    <property type="match status" value="1"/>
</dbReference>
<dbReference type="Proteomes" id="UP000034508">
    <property type="component" value="Unassembled WGS sequence"/>
</dbReference>
<comment type="subcellular location">
    <subcellularLocation>
        <location evidence="6">Cytoplasm</location>
    </subcellularLocation>
</comment>
<dbReference type="GO" id="GO:0070475">
    <property type="term" value="P:rRNA base methylation"/>
    <property type="evidence" value="ECO:0007669"/>
    <property type="project" value="UniProtKB-UniRule"/>
</dbReference>
<dbReference type="HAMAP" id="MF_01007">
    <property type="entry name" value="16SrRNA_methyltr_H"/>
    <property type="match status" value="1"/>
</dbReference>
<dbReference type="GO" id="GO:0071424">
    <property type="term" value="F:rRNA (cytosine-N4-)-methyltransferase activity"/>
    <property type="evidence" value="ECO:0007669"/>
    <property type="project" value="UniProtKB-UniRule"/>
</dbReference>
<organism evidence="7 8">
    <name type="scientific">Berkelbacteria bacterium GW2011_GWA1_36_9</name>
    <dbReference type="NCBI Taxonomy" id="1618331"/>
    <lineage>
        <taxon>Bacteria</taxon>
        <taxon>Candidatus Berkelbacteria</taxon>
    </lineage>
</organism>
<keyword evidence="5 6" id="KW-0949">S-adenosyl-L-methionine</keyword>
<evidence type="ECO:0000313" key="8">
    <source>
        <dbReference type="Proteomes" id="UP000034508"/>
    </source>
</evidence>
<dbReference type="SUPFAM" id="SSF81799">
    <property type="entry name" value="Putative methyltransferase TM0872, insert domain"/>
    <property type="match status" value="1"/>
</dbReference>
<keyword evidence="4 6" id="KW-0808">Transferase</keyword>
<sequence length="302" mass="34666">MTHVPVLTKEVLEYLDPKPNENFIDCTIGEGGHTELILEKNRPNGKILGIDLDPQQIESARWLEAHFKDRIILVNDSYASLQEIVRIKNFPCLPAGRSQIHGILLDLGMSSVQLEGTEKGFSFKRDQSLDMRYSDEANHLTAEKIVNEWPRERIENILKEYGEEKFAKKIAKNIIDQRKKGRIKTTFQLIRIIKDATPSLYWRQKIHYATRTFQALRIAVNDELENIKKVLPQALSILSPLGRLVVVSFHSLEDRIVKNFFREKEKEGLIKILTKSPVTAGRNELGKNPRARPAKLRAAIKI</sequence>
<evidence type="ECO:0000256" key="2">
    <source>
        <dbReference type="ARBA" id="ARBA00022552"/>
    </source>
</evidence>
<keyword evidence="2 6" id="KW-0698">rRNA processing</keyword>
<dbReference type="PANTHER" id="PTHR11265">
    <property type="entry name" value="S-ADENOSYL-METHYLTRANSFERASE MRAW"/>
    <property type="match status" value="1"/>
</dbReference>
<dbReference type="InterPro" id="IPR002903">
    <property type="entry name" value="RsmH"/>
</dbReference>